<dbReference type="SMART" id="SM00761">
    <property type="entry name" value="HDAC_interact"/>
    <property type="match status" value="1"/>
</dbReference>
<dbReference type="Gene3D" id="1.20.1160.11">
    <property type="entry name" value="Paired amphipathic helix"/>
    <property type="match status" value="1"/>
</dbReference>
<evidence type="ECO:0000256" key="2">
    <source>
        <dbReference type="ARBA" id="ARBA00022491"/>
    </source>
</evidence>
<dbReference type="Pfam" id="PF08295">
    <property type="entry name" value="Sin3_corepress"/>
    <property type="match status" value="1"/>
</dbReference>
<evidence type="ECO:0000313" key="9">
    <source>
        <dbReference type="Proteomes" id="UP000813462"/>
    </source>
</evidence>
<proteinExistence type="predicted"/>
<dbReference type="EMBL" id="JAEACU010000007">
    <property type="protein sequence ID" value="KAH7521691.1"/>
    <property type="molecule type" value="Genomic_DNA"/>
</dbReference>
<protein>
    <recommendedName>
        <fullName evidence="7">Histone deacetylase interacting domain-containing protein</fullName>
    </recommendedName>
</protein>
<feature type="domain" description="Histone deacetylase interacting" evidence="7">
    <location>
        <begin position="250"/>
        <end position="340"/>
    </location>
</feature>
<dbReference type="SUPFAM" id="SSF47762">
    <property type="entry name" value="PAH2 domain"/>
    <property type="match status" value="1"/>
</dbReference>
<dbReference type="GO" id="GO:0003714">
    <property type="term" value="F:transcription corepressor activity"/>
    <property type="evidence" value="ECO:0007669"/>
    <property type="project" value="InterPro"/>
</dbReference>
<dbReference type="InterPro" id="IPR003822">
    <property type="entry name" value="PAH"/>
</dbReference>
<feature type="compositionally biased region" description="Basic and acidic residues" evidence="6">
    <location>
        <begin position="213"/>
        <end position="225"/>
    </location>
</feature>
<evidence type="ECO:0000256" key="5">
    <source>
        <dbReference type="SAM" id="Coils"/>
    </source>
</evidence>
<evidence type="ECO:0000256" key="1">
    <source>
        <dbReference type="ARBA" id="ARBA00004123"/>
    </source>
</evidence>
<keyword evidence="5" id="KW-0175">Coiled coil</keyword>
<name>A0A978V2V8_ZIZJJ</name>
<reference evidence="8" key="1">
    <citation type="journal article" date="2021" name="Front. Plant Sci.">
        <title>Chromosome-Scale Genome Assembly for Chinese Sour Jujube and Insights Into Its Genome Evolution and Domestication Signature.</title>
        <authorList>
            <person name="Shen L.-Y."/>
            <person name="Luo H."/>
            <person name="Wang X.-L."/>
            <person name="Wang X.-M."/>
            <person name="Qiu X.-J."/>
            <person name="Liu H."/>
            <person name="Zhou S.-S."/>
            <person name="Jia K.-H."/>
            <person name="Nie S."/>
            <person name="Bao Y.-T."/>
            <person name="Zhang R.-G."/>
            <person name="Yun Q.-Z."/>
            <person name="Chai Y.-H."/>
            <person name="Lu J.-Y."/>
            <person name="Li Y."/>
            <person name="Zhao S.-W."/>
            <person name="Mao J.-F."/>
            <person name="Jia S.-G."/>
            <person name="Mao Y.-M."/>
        </authorList>
    </citation>
    <scope>NUCLEOTIDE SEQUENCE</scope>
    <source>
        <strain evidence="8">AT0</strain>
        <tissue evidence="8">Leaf</tissue>
    </source>
</reference>
<dbReference type="InterPro" id="IPR013194">
    <property type="entry name" value="HDAC_interact_dom"/>
</dbReference>
<gene>
    <name evidence="8" type="ORF">FEM48_Zijuj07G0059700</name>
</gene>
<accession>A0A978V2V8</accession>
<feature type="region of interest" description="Disordered" evidence="6">
    <location>
        <begin position="213"/>
        <end position="238"/>
    </location>
</feature>
<feature type="compositionally biased region" description="Basic residues" evidence="6">
    <location>
        <begin position="226"/>
        <end position="238"/>
    </location>
</feature>
<comment type="subcellular location">
    <subcellularLocation>
        <location evidence="1 4">Nucleus</location>
    </subcellularLocation>
</comment>
<evidence type="ECO:0000256" key="3">
    <source>
        <dbReference type="ARBA" id="ARBA00023242"/>
    </source>
</evidence>
<dbReference type="Pfam" id="PF02671">
    <property type="entry name" value="PAH"/>
    <property type="match status" value="1"/>
</dbReference>
<dbReference type="AlphaFoldDB" id="A0A978V2V8"/>
<evidence type="ECO:0000256" key="4">
    <source>
        <dbReference type="PROSITE-ProRule" id="PRU00810"/>
    </source>
</evidence>
<dbReference type="PROSITE" id="PS51477">
    <property type="entry name" value="PAH"/>
    <property type="match status" value="1"/>
</dbReference>
<dbReference type="InterPro" id="IPR039774">
    <property type="entry name" value="Sin3-like"/>
</dbReference>
<comment type="caution">
    <text evidence="8">The sequence shown here is derived from an EMBL/GenBank/DDBJ whole genome shotgun (WGS) entry which is preliminary data.</text>
</comment>
<feature type="region of interest" description="Disordered" evidence="6">
    <location>
        <begin position="271"/>
        <end position="297"/>
    </location>
</feature>
<dbReference type="PANTHER" id="PTHR12346">
    <property type="entry name" value="SIN3B-RELATED"/>
    <property type="match status" value="1"/>
</dbReference>
<feature type="coiled-coil region" evidence="5">
    <location>
        <begin position="383"/>
        <end position="410"/>
    </location>
</feature>
<keyword evidence="3 4" id="KW-0539">Nucleus</keyword>
<dbReference type="GO" id="GO:0005634">
    <property type="term" value="C:nucleus"/>
    <property type="evidence" value="ECO:0007669"/>
    <property type="project" value="UniProtKB-SubCell"/>
</dbReference>
<dbReference type="Proteomes" id="UP000813462">
    <property type="component" value="Unassembled WGS sequence"/>
</dbReference>
<keyword evidence="2" id="KW-0678">Repressor</keyword>
<organism evidence="8 9">
    <name type="scientific">Ziziphus jujuba var. spinosa</name>
    <dbReference type="NCBI Taxonomy" id="714518"/>
    <lineage>
        <taxon>Eukaryota</taxon>
        <taxon>Viridiplantae</taxon>
        <taxon>Streptophyta</taxon>
        <taxon>Embryophyta</taxon>
        <taxon>Tracheophyta</taxon>
        <taxon>Spermatophyta</taxon>
        <taxon>Magnoliopsida</taxon>
        <taxon>eudicotyledons</taxon>
        <taxon>Gunneridae</taxon>
        <taxon>Pentapetalae</taxon>
        <taxon>rosids</taxon>
        <taxon>fabids</taxon>
        <taxon>Rosales</taxon>
        <taxon>Rhamnaceae</taxon>
        <taxon>Paliureae</taxon>
        <taxon>Ziziphus</taxon>
    </lineage>
</organism>
<evidence type="ECO:0000313" key="8">
    <source>
        <dbReference type="EMBL" id="KAH7521691.1"/>
    </source>
</evidence>
<evidence type="ECO:0000256" key="6">
    <source>
        <dbReference type="SAM" id="MobiDB-lite"/>
    </source>
</evidence>
<dbReference type="InterPro" id="IPR036600">
    <property type="entry name" value="PAH_sf"/>
</dbReference>
<feature type="compositionally biased region" description="Polar residues" evidence="6">
    <location>
        <begin position="276"/>
        <end position="285"/>
    </location>
</feature>
<evidence type="ECO:0000259" key="7">
    <source>
        <dbReference type="SMART" id="SM00761"/>
    </source>
</evidence>
<sequence>MEDRLGVAVSLVNKIISRFVSDADADHHDYTKFEAFLKLMSRYKNVGLTNTKEIREKCALLFSDHSDILEELSYFFTAEIPNFVPKKKRVQRVSSKFLVDKRKRDLQAFEDQGQVEFEENNNLFQCGDYAEVGFNNFDEERKKLGISVEYFQFLMCSSFRISRDELETMVAPIVANMVDKFPQKNPDLIKKFVHDFVGFCRYVQDHDRNLSAGCSKKEESEEKLEKRKRRKLGKKKQKKRELPFAEVEKICNGCPLVTVANKKPENKSVMDDCLVSGNSTGSNDNTKPKKRNKDEEAAINKYENKRFKLDIVLNPLRSAIKKAERLQNLIAEKTALALETPIDLDKYFTVLDLKCIKSVYGYQRKEVRDILGRNISVSLSVALTRMKRKRKEVEQSLERLKIDLEMSSSDSD</sequence>